<organism evidence="1 2">
    <name type="scientific">Phialemonium atrogriseum</name>
    <dbReference type="NCBI Taxonomy" id="1093897"/>
    <lineage>
        <taxon>Eukaryota</taxon>
        <taxon>Fungi</taxon>
        <taxon>Dikarya</taxon>
        <taxon>Ascomycota</taxon>
        <taxon>Pezizomycotina</taxon>
        <taxon>Sordariomycetes</taxon>
        <taxon>Sordariomycetidae</taxon>
        <taxon>Cephalothecales</taxon>
        <taxon>Cephalothecaceae</taxon>
        <taxon>Phialemonium</taxon>
    </lineage>
</organism>
<comment type="caution">
    <text evidence="1">The sequence shown here is derived from an EMBL/GenBank/DDBJ whole genome shotgun (WGS) entry which is preliminary data.</text>
</comment>
<keyword evidence="2" id="KW-1185">Reference proteome</keyword>
<sequence length="169" mass="18138">MSGFPKLIPAFTVQIALDKPSPVGAVSKGPNLVHVGFIPNSGSLRSEPDYPVKIDAVFTHGADYIKADPDGEHARLEVQSILKDKSTGALVRYNYTGIIDLRGAAGKVLRGEQDAKTSDFGDAFAHVSLETGSAELKRLENRVYVASGRFVLDPGQPVIVEYKVSEVAK</sequence>
<evidence type="ECO:0000313" key="1">
    <source>
        <dbReference type="EMBL" id="KAK1769963.1"/>
    </source>
</evidence>
<protein>
    <submittedName>
        <fullName evidence="1">Uncharacterized protein</fullName>
    </submittedName>
</protein>
<reference evidence="1" key="1">
    <citation type="submission" date="2023-06" db="EMBL/GenBank/DDBJ databases">
        <title>Genome-scale phylogeny and comparative genomics of the fungal order Sordariales.</title>
        <authorList>
            <consortium name="Lawrence Berkeley National Laboratory"/>
            <person name="Hensen N."/>
            <person name="Bonometti L."/>
            <person name="Westerberg I."/>
            <person name="Brannstrom I.O."/>
            <person name="Guillou S."/>
            <person name="Cros-Aarteil S."/>
            <person name="Calhoun S."/>
            <person name="Haridas S."/>
            <person name="Kuo A."/>
            <person name="Mondo S."/>
            <person name="Pangilinan J."/>
            <person name="Riley R."/>
            <person name="Labutti K."/>
            <person name="Andreopoulos B."/>
            <person name="Lipzen A."/>
            <person name="Chen C."/>
            <person name="Yanf M."/>
            <person name="Daum C."/>
            <person name="Ng V."/>
            <person name="Clum A."/>
            <person name="Steindorff A."/>
            <person name="Ohm R."/>
            <person name="Martin F."/>
            <person name="Silar P."/>
            <person name="Natvig D."/>
            <person name="Lalanne C."/>
            <person name="Gautier V."/>
            <person name="Ament-Velasquez S.L."/>
            <person name="Kruys A."/>
            <person name="Hutchinson M.I."/>
            <person name="Powell A.J."/>
            <person name="Barry K."/>
            <person name="Miller A.N."/>
            <person name="Grigoriev I.V."/>
            <person name="Debuchy R."/>
            <person name="Gladieux P."/>
            <person name="Thoren M.H."/>
            <person name="Johannesson H."/>
        </authorList>
    </citation>
    <scope>NUCLEOTIDE SEQUENCE</scope>
    <source>
        <strain evidence="1">8032-3</strain>
    </source>
</reference>
<gene>
    <name evidence="1" type="ORF">QBC33DRAFT_529735</name>
</gene>
<dbReference type="Gene3D" id="2.40.160.20">
    <property type="match status" value="1"/>
</dbReference>
<dbReference type="EMBL" id="MU839001">
    <property type="protein sequence ID" value="KAK1769963.1"/>
    <property type="molecule type" value="Genomic_DNA"/>
</dbReference>
<dbReference type="GeneID" id="85310354"/>
<evidence type="ECO:0000313" key="2">
    <source>
        <dbReference type="Proteomes" id="UP001244011"/>
    </source>
</evidence>
<dbReference type="AlphaFoldDB" id="A0AAJ0FP74"/>
<dbReference type="Pfam" id="PF11578">
    <property type="entry name" value="DUF3237"/>
    <property type="match status" value="1"/>
</dbReference>
<accession>A0AAJ0FP74</accession>
<dbReference type="Proteomes" id="UP001244011">
    <property type="component" value="Unassembled WGS sequence"/>
</dbReference>
<name>A0AAJ0FP74_9PEZI</name>
<dbReference type="RefSeq" id="XP_060286176.1">
    <property type="nucleotide sequence ID" value="XM_060427167.1"/>
</dbReference>
<proteinExistence type="predicted"/>